<organism evidence="2 3">
    <name type="scientific">Algoriphagus alkaliphilus</name>
    <dbReference type="NCBI Taxonomy" id="279824"/>
    <lineage>
        <taxon>Bacteria</taxon>
        <taxon>Pseudomonadati</taxon>
        <taxon>Bacteroidota</taxon>
        <taxon>Cytophagia</taxon>
        <taxon>Cytophagales</taxon>
        <taxon>Cyclobacteriaceae</taxon>
        <taxon>Algoriphagus</taxon>
    </lineage>
</organism>
<dbReference type="OrthoDB" id="1274419at2"/>
<feature type="transmembrane region" description="Helical" evidence="1">
    <location>
        <begin position="12"/>
        <end position="38"/>
    </location>
</feature>
<dbReference type="InterPro" id="IPR004891">
    <property type="entry name" value="Mercury-R_MerC"/>
</dbReference>
<protein>
    <submittedName>
        <fullName evidence="2">MerC mercury resistance protein</fullName>
    </submittedName>
</protein>
<keyword evidence="3" id="KW-1185">Reference proteome</keyword>
<evidence type="ECO:0000313" key="2">
    <source>
        <dbReference type="EMBL" id="SDA96696.1"/>
    </source>
</evidence>
<dbReference type="AlphaFoldDB" id="A0A1G5ZQE2"/>
<feature type="transmembrane region" description="Helical" evidence="1">
    <location>
        <begin position="107"/>
        <end position="125"/>
    </location>
</feature>
<dbReference type="RefSeq" id="WP_092734955.1">
    <property type="nucleotide sequence ID" value="NZ_FMXE01000053.1"/>
</dbReference>
<dbReference type="EMBL" id="FMXE01000053">
    <property type="protein sequence ID" value="SDA96696.1"/>
    <property type="molecule type" value="Genomic_DNA"/>
</dbReference>
<evidence type="ECO:0000313" key="3">
    <source>
        <dbReference type="Proteomes" id="UP000198756"/>
    </source>
</evidence>
<dbReference type="Proteomes" id="UP000198756">
    <property type="component" value="Unassembled WGS sequence"/>
</dbReference>
<keyword evidence="1" id="KW-1133">Transmembrane helix</keyword>
<feature type="transmembrane region" description="Helical" evidence="1">
    <location>
        <begin position="50"/>
        <end position="67"/>
    </location>
</feature>
<accession>A0A1G5ZQE2</accession>
<feature type="transmembrane region" description="Helical" evidence="1">
    <location>
        <begin position="79"/>
        <end position="101"/>
    </location>
</feature>
<name>A0A1G5ZQE2_9BACT</name>
<proteinExistence type="predicted"/>
<dbReference type="Pfam" id="PF03203">
    <property type="entry name" value="MerC"/>
    <property type="match status" value="1"/>
</dbReference>
<evidence type="ECO:0000256" key="1">
    <source>
        <dbReference type="SAM" id="Phobius"/>
    </source>
</evidence>
<reference evidence="3" key="1">
    <citation type="submission" date="2016-10" db="EMBL/GenBank/DDBJ databases">
        <authorList>
            <person name="Varghese N."/>
            <person name="Submissions S."/>
        </authorList>
    </citation>
    <scope>NUCLEOTIDE SEQUENCE [LARGE SCALE GENOMIC DNA]</scope>
    <source>
        <strain evidence="3">DSM 22703</strain>
    </source>
</reference>
<keyword evidence="1" id="KW-0472">Membrane</keyword>
<gene>
    <name evidence="2" type="ORF">SAMN03080617_04272</name>
</gene>
<sequence length="134" mass="15339">MERISLKNPDLLGVAASLLCLIHCVLTPFLLLSSVLIVISPHGNEEEISLFWKALEMVFLILSFWSVRQATRQSLHAWIGYGLYIAWSILAITVILELVDVHFLGDYLKYIAVIVLIILHLYNNFTKHLLHKSR</sequence>
<dbReference type="GO" id="GO:0016020">
    <property type="term" value="C:membrane"/>
    <property type="evidence" value="ECO:0007669"/>
    <property type="project" value="InterPro"/>
</dbReference>
<dbReference type="STRING" id="279824.SAMN03080617_04272"/>
<keyword evidence="1" id="KW-0812">Transmembrane</keyword>
<dbReference type="GO" id="GO:0015097">
    <property type="term" value="F:mercury ion transmembrane transporter activity"/>
    <property type="evidence" value="ECO:0007669"/>
    <property type="project" value="InterPro"/>
</dbReference>